<dbReference type="Proteomes" id="UP001150062">
    <property type="component" value="Unassembled WGS sequence"/>
</dbReference>
<keyword evidence="3" id="KW-1185">Reference proteome</keyword>
<dbReference type="InterPro" id="IPR022617">
    <property type="entry name" value="Rad60/SUMO-like_dom"/>
</dbReference>
<dbReference type="PANTHER" id="PTHR10562">
    <property type="entry name" value="SMALL UBIQUITIN-RELATED MODIFIER"/>
    <property type="match status" value="1"/>
</dbReference>
<dbReference type="InterPro" id="IPR029071">
    <property type="entry name" value="Ubiquitin-like_domsf"/>
</dbReference>
<accession>A0ABQ8XKT8</accession>
<dbReference type="InterPro" id="IPR000626">
    <property type="entry name" value="Ubiquitin-like_dom"/>
</dbReference>
<protein>
    <submittedName>
        <fullName evidence="2">Small ubiquitin-related modifier</fullName>
    </submittedName>
</protein>
<comment type="caution">
    <text evidence="2">The sequence shown here is derived from an EMBL/GenBank/DDBJ whole genome shotgun (WGS) entry which is preliminary data.</text>
</comment>
<evidence type="ECO:0000259" key="1">
    <source>
        <dbReference type="PROSITE" id="PS50053"/>
    </source>
</evidence>
<sequence>MDSKTKEEDFKAETIQEIKEVPKREKRKKNSDKEQITLKVADPRGGETVFRIRKNTKFSKLFSVYCKRKGYRMESIKFTFDGVLIDQEQTPVELDMENEDIIEAHLRQIGGLL</sequence>
<dbReference type="PROSITE" id="PS50053">
    <property type="entry name" value="UBIQUITIN_2"/>
    <property type="match status" value="1"/>
</dbReference>
<name>A0ABQ8XKT8_9EUKA</name>
<organism evidence="2 3">
    <name type="scientific">Anaeramoeba flamelloides</name>
    <dbReference type="NCBI Taxonomy" id="1746091"/>
    <lineage>
        <taxon>Eukaryota</taxon>
        <taxon>Metamonada</taxon>
        <taxon>Anaeramoebidae</taxon>
        <taxon>Anaeramoeba</taxon>
    </lineage>
</organism>
<dbReference type="Pfam" id="PF11976">
    <property type="entry name" value="Rad60-SLD"/>
    <property type="match status" value="1"/>
</dbReference>
<dbReference type="SUPFAM" id="SSF54236">
    <property type="entry name" value="Ubiquitin-like"/>
    <property type="match status" value="1"/>
</dbReference>
<proteinExistence type="predicted"/>
<feature type="domain" description="Ubiquitin-like" evidence="1">
    <location>
        <begin position="34"/>
        <end position="111"/>
    </location>
</feature>
<evidence type="ECO:0000313" key="3">
    <source>
        <dbReference type="Proteomes" id="UP001150062"/>
    </source>
</evidence>
<evidence type="ECO:0000313" key="2">
    <source>
        <dbReference type="EMBL" id="KAJ6232323.1"/>
    </source>
</evidence>
<dbReference type="Gene3D" id="3.10.20.90">
    <property type="entry name" value="Phosphatidylinositol 3-kinase Catalytic Subunit, Chain A, domain 1"/>
    <property type="match status" value="1"/>
</dbReference>
<dbReference type="EMBL" id="JAOAOG010000292">
    <property type="protein sequence ID" value="KAJ6232323.1"/>
    <property type="molecule type" value="Genomic_DNA"/>
</dbReference>
<gene>
    <name evidence="2" type="ORF">M0813_04843</name>
</gene>
<reference evidence="2" key="1">
    <citation type="submission" date="2022-08" db="EMBL/GenBank/DDBJ databases">
        <title>Novel sulfate-reducing endosymbionts in the free-living metamonad Anaeramoeba.</title>
        <authorList>
            <person name="Jerlstrom-Hultqvist J."/>
            <person name="Cepicka I."/>
            <person name="Gallot-Lavallee L."/>
            <person name="Salas-Leiva D."/>
            <person name="Curtis B.A."/>
            <person name="Zahonova K."/>
            <person name="Pipaliya S."/>
            <person name="Dacks J."/>
            <person name="Roger A.J."/>
        </authorList>
    </citation>
    <scope>NUCLEOTIDE SEQUENCE</scope>
    <source>
        <strain evidence="2">Schooner1</strain>
    </source>
</reference>